<proteinExistence type="predicted"/>
<keyword evidence="3" id="KW-1185">Reference proteome</keyword>
<evidence type="ECO:0000313" key="3">
    <source>
        <dbReference type="Proteomes" id="UP000285478"/>
    </source>
</evidence>
<gene>
    <name evidence="2" type="ORF">EPV75_00135</name>
</gene>
<organism evidence="2 3">
    <name type="scientific">Hydrogenovibrio thermophilus</name>
    <dbReference type="NCBI Taxonomy" id="265883"/>
    <lineage>
        <taxon>Bacteria</taxon>
        <taxon>Pseudomonadati</taxon>
        <taxon>Pseudomonadota</taxon>
        <taxon>Gammaproteobacteria</taxon>
        <taxon>Thiotrichales</taxon>
        <taxon>Piscirickettsiaceae</taxon>
        <taxon>Hydrogenovibrio</taxon>
    </lineage>
</organism>
<dbReference type="AlphaFoldDB" id="A0A410H166"/>
<dbReference type="EMBL" id="CP035033">
    <property type="protein sequence ID" value="QAB14191.1"/>
    <property type="molecule type" value="Genomic_DNA"/>
</dbReference>
<dbReference type="KEGG" id="htr:EPV75_00135"/>
<protein>
    <submittedName>
        <fullName evidence="2">Uncharacterized protein</fullName>
    </submittedName>
</protein>
<accession>A0A410H166</accession>
<sequence length="141" mass="16205">MKIDEVPQQADDIYEGETKVVYAVGQDGKLATASTQGWEAEIEALKDAVDEIEQQAREAWQRARNGETSPLEYHMLHQRLDVPMLAQAMGKFQWQIRRHFKPNVFNRLSDKRLQQYAKVMGLSVETLKRLPDTLEPGEPQP</sequence>
<dbReference type="Proteomes" id="UP000285478">
    <property type="component" value="Chromosome"/>
</dbReference>
<name>A0A410H166_9GAMM</name>
<dbReference type="RefSeq" id="WP_128384050.1">
    <property type="nucleotide sequence ID" value="NZ_CP035033.1"/>
</dbReference>
<reference evidence="2 3" key="1">
    <citation type="journal article" date="2018" name="Environ. Microbiol.">
        <title>Genomes of ubiquitous marine and hypersaline Hydrogenovibrio, Thiomicrorhabdus and Thiomicrospira spp. encode a diversity of mechanisms to sustain chemolithoautotrophy in heterogeneous environments.</title>
        <authorList>
            <person name="Scott K.M."/>
            <person name="Williams J."/>
            <person name="Porter C.M.B."/>
            <person name="Russel S."/>
            <person name="Harmer T.L."/>
            <person name="Paul J.H."/>
            <person name="Antonen K.M."/>
            <person name="Bridges M.K."/>
            <person name="Camper G.J."/>
            <person name="Campla C.K."/>
            <person name="Casella L.G."/>
            <person name="Chase E."/>
            <person name="Conrad J.W."/>
            <person name="Cruz M.C."/>
            <person name="Dunlap D.S."/>
            <person name="Duran L."/>
            <person name="Fahsbender E.M."/>
            <person name="Goldsmith D.B."/>
            <person name="Keeley R.F."/>
            <person name="Kondoff M.R."/>
            <person name="Kussy B.I."/>
            <person name="Lane M.K."/>
            <person name="Lawler S."/>
            <person name="Leigh B.A."/>
            <person name="Lewis C."/>
            <person name="Lostal L.M."/>
            <person name="Marking D."/>
            <person name="Mancera P.A."/>
            <person name="McClenthan E.C."/>
            <person name="McIntyre E.A."/>
            <person name="Mine J.A."/>
            <person name="Modi S."/>
            <person name="Moore B.D."/>
            <person name="Morgan W.A."/>
            <person name="Nelson K.M."/>
            <person name="Nguyen K.N."/>
            <person name="Ogburn N."/>
            <person name="Parrino D.G."/>
            <person name="Pedapudi A.D."/>
            <person name="Pelham R.P."/>
            <person name="Preece A.M."/>
            <person name="Rampersad E.A."/>
            <person name="Richardson J.C."/>
            <person name="Rodgers C.M."/>
            <person name="Schaffer B.L."/>
            <person name="Sheridan N.E."/>
            <person name="Solone M.R."/>
            <person name="Staley Z.R."/>
            <person name="Tabuchi M."/>
            <person name="Waide R.J."/>
            <person name="Wanjugi P.W."/>
            <person name="Young S."/>
            <person name="Clum A."/>
            <person name="Daum C."/>
            <person name="Huntemann M."/>
            <person name="Ivanova N."/>
            <person name="Kyrpides N."/>
            <person name="Mikhailova N."/>
            <person name="Palaniappan K."/>
            <person name="Pillay M."/>
            <person name="Reddy T.B.K."/>
            <person name="Shapiro N."/>
            <person name="Stamatis D."/>
            <person name="Varghese N."/>
            <person name="Woyke T."/>
            <person name="Boden R."/>
            <person name="Freyermuth S.K."/>
            <person name="Kerfeld C.A."/>
        </authorList>
    </citation>
    <scope>NUCLEOTIDE SEQUENCE [LARGE SCALE GENOMIC DNA]</scope>
    <source>
        <strain evidence="2 3">JR-2</strain>
    </source>
</reference>
<evidence type="ECO:0000256" key="1">
    <source>
        <dbReference type="SAM" id="Coils"/>
    </source>
</evidence>
<feature type="coiled-coil region" evidence="1">
    <location>
        <begin position="35"/>
        <end position="62"/>
    </location>
</feature>
<keyword evidence="1" id="KW-0175">Coiled coil</keyword>
<evidence type="ECO:0000313" key="2">
    <source>
        <dbReference type="EMBL" id="QAB14191.1"/>
    </source>
</evidence>